<evidence type="ECO:0000256" key="3">
    <source>
        <dbReference type="ARBA" id="ARBA00022989"/>
    </source>
</evidence>
<dbReference type="InterPro" id="IPR036259">
    <property type="entry name" value="MFS_trans_sf"/>
</dbReference>
<feature type="transmembrane region" description="Helical" evidence="6">
    <location>
        <begin position="452"/>
        <end position="478"/>
    </location>
</feature>
<evidence type="ECO:0000256" key="4">
    <source>
        <dbReference type="ARBA" id="ARBA00023136"/>
    </source>
</evidence>
<feature type="region of interest" description="Disordered" evidence="5">
    <location>
        <begin position="32"/>
        <end position="53"/>
    </location>
</feature>
<feature type="transmembrane region" description="Helical" evidence="6">
    <location>
        <begin position="224"/>
        <end position="242"/>
    </location>
</feature>
<reference evidence="7 8" key="1">
    <citation type="journal article" date="2018" name="Sci. Rep.">
        <title>Genome sequence of the cauliflower mushroom Sparassis crispa (Hanabiratake) and its association with beneficial usage.</title>
        <authorList>
            <person name="Kiyama R."/>
            <person name="Furutani Y."/>
            <person name="Kawaguchi K."/>
            <person name="Nakanishi T."/>
        </authorList>
    </citation>
    <scope>NUCLEOTIDE SEQUENCE [LARGE SCALE GENOMIC DNA]</scope>
</reference>
<dbReference type="EMBL" id="BFAD01000013">
    <property type="protein sequence ID" value="GBE88423.1"/>
    <property type="molecule type" value="Genomic_DNA"/>
</dbReference>
<feature type="region of interest" description="Disordered" evidence="5">
    <location>
        <begin position="642"/>
        <end position="680"/>
    </location>
</feature>
<dbReference type="PANTHER" id="PTHR23507">
    <property type="entry name" value="ZGC:174356"/>
    <property type="match status" value="1"/>
</dbReference>
<sequence>MADPDDSFQAADAIGTSTISVFSPSLSRVRSHTPQVHHSSLRPEMSALTPTERDPLLHGARKVKKPFYRARPLWLVPFAISASVIRGMTLGPRIEVFTQLSCNAVYGHDVYDHTTTNLSLVSAYHTPLHIDPVGPHLSRLDFGFSRFRKRSLATFQDTAGTGDEDDNDEPDPRQVPSKRCLQDATVQAGAARLQVIMTTTMGVLSALTTGWWGHFGELHGRTRVLAAATLGLFLTDLTFILVSTPHSIFAAHGHKLLVISPAIEGMLGGWQTLQAAINAYVSDCTSDGSRAQIFSRFTGVSFLGLSIGPTIGAFLITHPIFKSVPPPSSSAHAGTATVTSVFYVATMCSFANLLLALFVFPEAPKKRAKIGQELRTVPDEDAPKRQGHLAGFLAPFALLAPQTVQRPNGTTAKDYRLTLIALTLLVYALSTGIFQIKYLYAEHIYGWGAEQLSYYISAMGLARTLYLLAVMPLIVLTFKPKREPVSHPTHAAVIPSKKAPPTAAQVAREMKFDFVLLRLSLVVDLLSHTLVTLSPESTSAAMFTAYTSLSSFGAGVDPAMQSLALCIMQANGEDNRGKLFGAFAMLRTVGQMIIGPILFGLIYSATVAQFPKAIFIAAGAFAFAALVLICLVRPDAGLRAKVPSRRRDDSEIERGRSRVSKDISHSSMNPTRADSASGLR</sequence>
<keyword evidence="4 6" id="KW-0472">Membrane</keyword>
<feature type="transmembrane region" description="Helical" evidence="6">
    <location>
        <begin position="417"/>
        <end position="440"/>
    </location>
</feature>
<comment type="caution">
    <text evidence="7">The sequence shown here is derived from an EMBL/GenBank/DDBJ whole genome shotgun (WGS) entry which is preliminary data.</text>
</comment>
<dbReference type="InterPro" id="IPR011701">
    <property type="entry name" value="MFS"/>
</dbReference>
<dbReference type="InParanoid" id="A0A401H204"/>
<dbReference type="GeneID" id="38785340"/>
<dbReference type="GO" id="GO:0022857">
    <property type="term" value="F:transmembrane transporter activity"/>
    <property type="evidence" value="ECO:0007669"/>
    <property type="project" value="InterPro"/>
</dbReference>
<name>A0A401H204_9APHY</name>
<evidence type="ECO:0000313" key="7">
    <source>
        <dbReference type="EMBL" id="GBE88423.1"/>
    </source>
</evidence>
<evidence type="ECO:0000256" key="5">
    <source>
        <dbReference type="SAM" id="MobiDB-lite"/>
    </source>
</evidence>
<dbReference type="FunCoup" id="A0A401H204">
    <property type="interactions" value="20"/>
</dbReference>
<dbReference type="RefSeq" id="XP_027619336.1">
    <property type="nucleotide sequence ID" value="XM_027763535.1"/>
</dbReference>
<dbReference type="PANTHER" id="PTHR23507:SF1">
    <property type="entry name" value="FI18259P1-RELATED"/>
    <property type="match status" value="1"/>
</dbReference>
<evidence type="ECO:0000256" key="1">
    <source>
        <dbReference type="ARBA" id="ARBA00004141"/>
    </source>
</evidence>
<dbReference type="Gene3D" id="1.20.1250.20">
    <property type="entry name" value="MFS general substrate transporter like domains"/>
    <property type="match status" value="1"/>
</dbReference>
<protein>
    <submittedName>
        <fullName evidence="7">MFS general substrate transporter</fullName>
    </submittedName>
</protein>
<keyword evidence="2 6" id="KW-0812">Transmembrane</keyword>
<evidence type="ECO:0000256" key="2">
    <source>
        <dbReference type="ARBA" id="ARBA00022692"/>
    </source>
</evidence>
<gene>
    <name evidence="7" type="ORF">SCP_1302380</name>
</gene>
<dbReference type="AlphaFoldDB" id="A0A401H204"/>
<feature type="compositionally biased region" description="Polar residues" evidence="5">
    <location>
        <begin position="665"/>
        <end position="674"/>
    </location>
</feature>
<dbReference type="Proteomes" id="UP000287166">
    <property type="component" value="Unassembled WGS sequence"/>
</dbReference>
<feature type="transmembrane region" description="Helical" evidence="6">
    <location>
        <begin position="341"/>
        <end position="360"/>
    </location>
</feature>
<dbReference type="Pfam" id="PF07690">
    <property type="entry name" value="MFS_1"/>
    <property type="match status" value="1"/>
</dbReference>
<feature type="transmembrane region" description="Helical" evidence="6">
    <location>
        <begin position="614"/>
        <end position="632"/>
    </location>
</feature>
<feature type="region of interest" description="Disordered" evidence="5">
    <location>
        <begin position="157"/>
        <end position="178"/>
    </location>
</feature>
<feature type="transmembrane region" description="Helical" evidence="6">
    <location>
        <begin position="195"/>
        <end position="212"/>
    </location>
</feature>
<dbReference type="SUPFAM" id="SSF103473">
    <property type="entry name" value="MFS general substrate transporter"/>
    <property type="match status" value="1"/>
</dbReference>
<evidence type="ECO:0000256" key="6">
    <source>
        <dbReference type="SAM" id="Phobius"/>
    </source>
</evidence>
<proteinExistence type="predicted"/>
<comment type="subcellular location">
    <subcellularLocation>
        <location evidence="1">Membrane</location>
        <topology evidence="1">Multi-pass membrane protein</topology>
    </subcellularLocation>
</comment>
<keyword evidence="3 6" id="KW-1133">Transmembrane helix</keyword>
<feature type="transmembrane region" description="Helical" evidence="6">
    <location>
        <begin position="300"/>
        <end position="321"/>
    </location>
</feature>
<keyword evidence="8" id="KW-1185">Reference proteome</keyword>
<feature type="transmembrane region" description="Helical" evidence="6">
    <location>
        <begin position="579"/>
        <end position="602"/>
    </location>
</feature>
<accession>A0A401H204</accession>
<dbReference type="OrthoDB" id="3026777at2759"/>
<dbReference type="GO" id="GO:0016020">
    <property type="term" value="C:membrane"/>
    <property type="evidence" value="ECO:0007669"/>
    <property type="project" value="UniProtKB-SubCell"/>
</dbReference>
<organism evidence="7 8">
    <name type="scientific">Sparassis crispa</name>
    <dbReference type="NCBI Taxonomy" id="139825"/>
    <lineage>
        <taxon>Eukaryota</taxon>
        <taxon>Fungi</taxon>
        <taxon>Dikarya</taxon>
        <taxon>Basidiomycota</taxon>
        <taxon>Agaricomycotina</taxon>
        <taxon>Agaricomycetes</taxon>
        <taxon>Polyporales</taxon>
        <taxon>Sparassidaceae</taxon>
        <taxon>Sparassis</taxon>
    </lineage>
</organism>
<feature type="compositionally biased region" description="Basic and acidic residues" evidence="5">
    <location>
        <begin position="645"/>
        <end position="664"/>
    </location>
</feature>
<evidence type="ECO:0000313" key="8">
    <source>
        <dbReference type="Proteomes" id="UP000287166"/>
    </source>
</evidence>